<proteinExistence type="predicted"/>
<feature type="region of interest" description="Disordered" evidence="1">
    <location>
        <begin position="154"/>
        <end position="181"/>
    </location>
</feature>
<organism evidence="2 3">
    <name type="scientific">Sclerotinia nivalis</name>
    <dbReference type="NCBI Taxonomy" id="352851"/>
    <lineage>
        <taxon>Eukaryota</taxon>
        <taxon>Fungi</taxon>
        <taxon>Dikarya</taxon>
        <taxon>Ascomycota</taxon>
        <taxon>Pezizomycotina</taxon>
        <taxon>Leotiomycetes</taxon>
        <taxon>Helotiales</taxon>
        <taxon>Sclerotiniaceae</taxon>
        <taxon>Sclerotinia</taxon>
    </lineage>
</organism>
<dbReference type="Proteomes" id="UP001152300">
    <property type="component" value="Unassembled WGS sequence"/>
</dbReference>
<evidence type="ECO:0000256" key="1">
    <source>
        <dbReference type="SAM" id="MobiDB-lite"/>
    </source>
</evidence>
<name>A0A9X0DMH3_9HELO</name>
<dbReference type="AlphaFoldDB" id="A0A9X0DMH3"/>
<evidence type="ECO:0000313" key="3">
    <source>
        <dbReference type="Proteomes" id="UP001152300"/>
    </source>
</evidence>
<sequence>MCIYTLTHHTCPHTSLLLQERCPESLRRRKSVGGGNYESPPCSFERGRFERWKREEKEERREQMVEKEKRMESGEDGRTSKRDVEEKNGVEDERKRGRSKMGMQSEFRERWTEGMCVKCKGEREGNRVLARKTSFAEIVKNLLSIDREMQMQRLSVQSGSGREKLGVPPVPVVGKRRERVR</sequence>
<feature type="compositionally biased region" description="Basic and acidic residues" evidence="1">
    <location>
        <begin position="53"/>
        <end position="95"/>
    </location>
</feature>
<gene>
    <name evidence="2" type="ORF">OCU04_002346</name>
</gene>
<feature type="region of interest" description="Disordered" evidence="1">
    <location>
        <begin position="53"/>
        <end position="106"/>
    </location>
</feature>
<accession>A0A9X0DMH3</accession>
<reference evidence="2" key="1">
    <citation type="submission" date="2022-11" db="EMBL/GenBank/DDBJ databases">
        <title>Genome Resource of Sclerotinia nivalis Strain SnTB1, a Plant Pathogen Isolated from American Ginseng.</title>
        <authorList>
            <person name="Fan S."/>
        </authorList>
    </citation>
    <scope>NUCLEOTIDE SEQUENCE</scope>
    <source>
        <strain evidence="2">SnTB1</strain>
    </source>
</reference>
<keyword evidence="3" id="KW-1185">Reference proteome</keyword>
<evidence type="ECO:0000313" key="2">
    <source>
        <dbReference type="EMBL" id="KAJ8068644.1"/>
    </source>
</evidence>
<dbReference type="OrthoDB" id="3546839at2759"/>
<protein>
    <submittedName>
        <fullName evidence="2">Uncharacterized protein</fullName>
    </submittedName>
</protein>
<comment type="caution">
    <text evidence="2">The sequence shown here is derived from an EMBL/GenBank/DDBJ whole genome shotgun (WGS) entry which is preliminary data.</text>
</comment>
<dbReference type="EMBL" id="JAPEIS010000002">
    <property type="protein sequence ID" value="KAJ8068644.1"/>
    <property type="molecule type" value="Genomic_DNA"/>
</dbReference>